<dbReference type="PROSITE" id="PS51471">
    <property type="entry name" value="FE2OG_OXY"/>
    <property type="match status" value="1"/>
</dbReference>
<gene>
    <name evidence="8" type="ORF">LTR36_007618</name>
</gene>
<evidence type="ECO:0000256" key="1">
    <source>
        <dbReference type="ARBA" id="ARBA00008056"/>
    </source>
</evidence>
<name>A0AAV9JUC7_9PEZI</name>
<organism evidence="8 9">
    <name type="scientific">Oleoguttula mirabilis</name>
    <dbReference type="NCBI Taxonomy" id="1507867"/>
    <lineage>
        <taxon>Eukaryota</taxon>
        <taxon>Fungi</taxon>
        <taxon>Dikarya</taxon>
        <taxon>Ascomycota</taxon>
        <taxon>Pezizomycotina</taxon>
        <taxon>Dothideomycetes</taxon>
        <taxon>Dothideomycetidae</taxon>
        <taxon>Mycosphaerellales</taxon>
        <taxon>Teratosphaeriaceae</taxon>
        <taxon>Oleoguttula</taxon>
    </lineage>
</organism>
<evidence type="ECO:0000256" key="3">
    <source>
        <dbReference type="ARBA" id="ARBA00023002"/>
    </source>
</evidence>
<protein>
    <recommendedName>
        <fullName evidence="7">Fe2OG dioxygenase domain-containing protein</fullName>
    </recommendedName>
</protein>
<comment type="caution">
    <text evidence="8">The sequence shown here is derived from an EMBL/GenBank/DDBJ whole genome shotgun (WGS) entry which is preliminary data.</text>
</comment>
<accession>A0AAV9JUC7</accession>
<dbReference type="PANTHER" id="PTHR10209">
    <property type="entry name" value="OXIDOREDUCTASE, 2OG-FE II OXYGENASE FAMILY PROTEIN"/>
    <property type="match status" value="1"/>
</dbReference>
<evidence type="ECO:0000256" key="6">
    <source>
        <dbReference type="SAM" id="MobiDB-lite"/>
    </source>
</evidence>
<dbReference type="AlphaFoldDB" id="A0AAV9JUC7"/>
<keyword evidence="9" id="KW-1185">Reference proteome</keyword>
<feature type="domain" description="Fe2OG dioxygenase" evidence="7">
    <location>
        <begin position="148"/>
        <end position="241"/>
    </location>
</feature>
<dbReference type="InterPro" id="IPR027443">
    <property type="entry name" value="IPNS-like_sf"/>
</dbReference>
<dbReference type="InterPro" id="IPR044861">
    <property type="entry name" value="IPNS-like_FE2OG_OXY"/>
</dbReference>
<evidence type="ECO:0000256" key="2">
    <source>
        <dbReference type="ARBA" id="ARBA00022723"/>
    </source>
</evidence>
<reference evidence="8 9" key="1">
    <citation type="submission" date="2021-11" db="EMBL/GenBank/DDBJ databases">
        <title>Black yeast isolated from Biological Soil Crust.</title>
        <authorList>
            <person name="Kurbessoian T."/>
        </authorList>
    </citation>
    <scope>NUCLEOTIDE SEQUENCE [LARGE SCALE GENOMIC DNA]</scope>
    <source>
        <strain evidence="8 9">CCFEE 5522</strain>
    </source>
</reference>
<sequence length="306" mass="33945">MTSNGVDTVPPSGPPPLLTAEQIRHLAFQGWLAIDLPHQLGNALSTLSRSADSFFEQDHAVKRKLYPPSRGTECGFYQVPGEKEYLTLRHGIAGELEEQARQVWHEAALLLHRILCDLTRAGGYNIYAWSHLLENSLDLPKDDSDGDNITSLLRLFRYYPTAGVAEEHVDIGLLTLCIGSAKGLQVRDRSKDKPEWIDAQGPIVLVGDMARTLMRNQVRAGLHRVVGNPQGRSSIVFALRPYLKHPTNLSAFGGEGLIDTKECFDKIRGRKFNINATKNVRERQQKASKKLTHSDSGPREAVVGHG</sequence>
<evidence type="ECO:0000313" key="9">
    <source>
        <dbReference type="Proteomes" id="UP001324427"/>
    </source>
</evidence>
<evidence type="ECO:0000313" key="8">
    <source>
        <dbReference type="EMBL" id="KAK4549160.1"/>
    </source>
</evidence>
<keyword evidence="2 5" id="KW-0479">Metal-binding</keyword>
<proteinExistence type="inferred from homology"/>
<evidence type="ECO:0000256" key="4">
    <source>
        <dbReference type="ARBA" id="ARBA00023004"/>
    </source>
</evidence>
<dbReference type="Proteomes" id="UP001324427">
    <property type="component" value="Unassembled WGS sequence"/>
</dbReference>
<dbReference type="GO" id="GO:0016491">
    <property type="term" value="F:oxidoreductase activity"/>
    <property type="evidence" value="ECO:0007669"/>
    <property type="project" value="UniProtKB-KW"/>
</dbReference>
<evidence type="ECO:0000259" key="7">
    <source>
        <dbReference type="PROSITE" id="PS51471"/>
    </source>
</evidence>
<dbReference type="InterPro" id="IPR005123">
    <property type="entry name" value="Oxoglu/Fe-dep_dioxygenase_dom"/>
</dbReference>
<comment type="similarity">
    <text evidence="1 5">Belongs to the iron/ascorbate-dependent oxidoreductase family.</text>
</comment>
<dbReference type="Gene3D" id="2.60.120.330">
    <property type="entry name" value="B-lactam Antibiotic, Isopenicillin N Synthase, Chain"/>
    <property type="match status" value="1"/>
</dbReference>
<feature type="region of interest" description="Disordered" evidence="6">
    <location>
        <begin position="280"/>
        <end position="306"/>
    </location>
</feature>
<dbReference type="SUPFAM" id="SSF51197">
    <property type="entry name" value="Clavaminate synthase-like"/>
    <property type="match status" value="1"/>
</dbReference>
<evidence type="ECO:0000256" key="5">
    <source>
        <dbReference type="RuleBase" id="RU003682"/>
    </source>
</evidence>
<keyword evidence="4 5" id="KW-0408">Iron</keyword>
<dbReference type="Pfam" id="PF03171">
    <property type="entry name" value="2OG-FeII_Oxy"/>
    <property type="match status" value="1"/>
</dbReference>
<dbReference type="PANTHER" id="PTHR10209:SF881">
    <property type="entry name" value="FI07970P-RELATED"/>
    <property type="match status" value="1"/>
</dbReference>
<keyword evidence="3 5" id="KW-0560">Oxidoreductase</keyword>
<dbReference type="EMBL" id="JAVFHQ010000005">
    <property type="protein sequence ID" value="KAK4549160.1"/>
    <property type="molecule type" value="Genomic_DNA"/>
</dbReference>
<dbReference type="GO" id="GO:0046872">
    <property type="term" value="F:metal ion binding"/>
    <property type="evidence" value="ECO:0007669"/>
    <property type="project" value="UniProtKB-KW"/>
</dbReference>